<feature type="domain" description="Bacterial EndoU nuclease" evidence="2">
    <location>
        <begin position="70"/>
        <end position="151"/>
    </location>
</feature>
<sequence length="190" mass="20266">MRASRGRPRARRPGRGRRVSTGGHEHGHSSDDNGPSPIRGGAPQPPDPSAITHTPTSAQHILDGDGGKQGGHRAGTGVPGKSEFPKNWSDQDILDRSADIARTSKPVTPAKLTNDGHGNKMFCWDYVGVRDGVKIRVTVLENGHIRTAYPESGPGVVKNPPAINPPPKGTPLGASPRYRACLIWRVSCSR</sequence>
<feature type="compositionally biased region" description="Basic residues" evidence="1">
    <location>
        <begin position="1"/>
        <end position="18"/>
    </location>
</feature>
<organism evidence="3 4">
    <name type="scientific">Gandjariella thermophila</name>
    <dbReference type="NCBI Taxonomy" id="1931992"/>
    <lineage>
        <taxon>Bacteria</taxon>
        <taxon>Bacillati</taxon>
        <taxon>Actinomycetota</taxon>
        <taxon>Actinomycetes</taxon>
        <taxon>Pseudonocardiales</taxon>
        <taxon>Pseudonocardiaceae</taxon>
        <taxon>Gandjariella</taxon>
    </lineage>
</organism>
<feature type="compositionally biased region" description="Gly residues" evidence="1">
    <location>
        <begin position="67"/>
        <end position="78"/>
    </location>
</feature>
<evidence type="ECO:0000256" key="1">
    <source>
        <dbReference type="SAM" id="MobiDB-lite"/>
    </source>
</evidence>
<evidence type="ECO:0000313" key="3">
    <source>
        <dbReference type="EMBL" id="GDY33661.1"/>
    </source>
</evidence>
<reference evidence="4" key="1">
    <citation type="submission" date="2019-04" db="EMBL/GenBank/DDBJ databases">
        <title>Draft genome sequence of Pseudonocardiaceae bacterium SL3-2-4.</title>
        <authorList>
            <person name="Ningsih F."/>
            <person name="Yokota A."/>
            <person name="Sakai Y."/>
            <person name="Nanatani K."/>
            <person name="Yabe S."/>
            <person name="Oetari A."/>
            <person name="Sjamsuridzal W."/>
        </authorList>
    </citation>
    <scope>NUCLEOTIDE SEQUENCE [LARGE SCALE GENOMIC DNA]</scope>
    <source>
        <strain evidence="4">SL3-2-4</strain>
    </source>
</reference>
<evidence type="ECO:0000259" key="2">
    <source>
        <dbReference type="Pfam" id="PF14436"/>
    </source>
</evidence>
<dbReference type="Proteomes" id="UP000298860">
    <property type="component" value="Unassembled WGS sequence"/>
</dbReference>
<comment type="caution">
    <text evidence="3">The sequence shown here is derived from an EMBL/GenBank/DDBJ whole genome shotgun (WGS) entry which is preliminary data.</text>
</comment>
<dbReference type="RefSeq" id="WP_371856868.1">
    <property type="nucleotide sequence ID" value="NZ_BJFL01000051.1"/>
</dbReference>
<protein>
    <recommendedName>
        <fullName evidence="2">Bacterial EndoU nuclease domain-containing protein</fullName>
    </recommendedName>
</protein>
<dbReference type="GO" id="GO:0004519">
    <property type="term" value="F:endonuclease activity"/>
    <property type="evidence" value="ECO:0007669"/>
    <property type="project" value="InterPro"/>
</dbReference>
<proteinExistence type="predicted"/>
<dbReference type="AlphaFoldDB" id="A0A4D4JAG4"/>
<evidence type="ECO:0000313" key="4">
    <source>
        <dbReference type="Proteomes" id="UP000298860"/>
    </source>
</evidence>
<keyword evidence="4" id="KW-1185">Reference proteome</keyword>
<dbReference type="EMBL" id="BJFL01000051">
    <property type="protein sequence ID" value="GDY33661.1"/>
    <property type="molecule type" value="Genomic_DNA"/>
</dbReference>
<gene>
    <name evidence="3" type="ORF">GTS_52940</name>
</gene>
<accession>A0A4D4JAG4</accession>
<dbReference type="Pfam" id="PF14436">
    <property type="entry name" value="EndoU_bacteria"/>
    <property type="match status" value="1"/>
</dbReference>
<feature type="region of interest" description="Disordered" evidence="1">
    <location>
        <begin position="1"/>
        <end position="90"/>
    </location>
</feature>
<name>A0A4D4JAG4_9PSEU</name>
<dbReference type="InterPro" id="IPR029501">
    <property type="entry name" value="EndoU_bac"/>
</dbReference>